<dbReference type="EMBL" id="GBRH01281636">
    <property type="protein sequence ID" value="JAD16259.1"/>
    <property type="molecule type" value="Transcribed_RNA"/>
</dbReference>
<feature type="region of interest" description="Disordered" evidence="1">
    <location>
        <begin position="81"/>
        <end position="100"/>
    </location>
</feature>
<reference evidence="2" key="2">
    <citation type="journal article" date="2015" name="Data Brief">
        <title>Shoot transcriptome of the giant reed, Arundo donax.</title>
        <authorList>
            <person name="Barrero R.A."/>
            <person name="Guerrero F.D."/>
            <person name="Moolhuijzen P."/>
            <person name="Goolsby J.A."/>
            <person name="Tidwell J."/>
            <person name="Bellgard S.E."/>
            <person name="Bellgard M.I."/>
        </authorList>
    </citation>
    <scope>NUCLEOTIDE SEQUENCE</scope>
    <source>
        <tissue evidence="2">Shoot tissue taken approximately 20 cm above the soil surface</tissue>
    </source>
</reference>
<proteinExistence type="predicted"/>
<sequence length="100" mass="10493">MRPVAILGPSVAFFSPALAPSAALASSLDPKLRRGWVPWREGAVLVSFVRMGPVGASGAKRAHFALMVANSCEGGNREDIALHGGRRPGQYGPYGNTDDC</sequence>
<dbReference type="AlphaFoldDB" id="A0A0A8XQS5"/>
<evidence type="ECO:0000313" key="2">
    <source>
        <dbReference type="EMBL" id="JAD16259.1"/>
    </source>
</evidence>
<accession>A0A0A8XQS5</accession>
<feature type="compositionally biased region" description="Low complexity" evidence="1">
    <location>
        <begin position="88"/>
        <end position="100"/>
    </location>
</feature>
<protein>
    <submittedName>
        <fullName evidence="2">Uncharacterized protein</fullName>
    </submittedName>
</protein>
<reference evidence="2" key="1">
    <citation type="submission" date="2014-09" db="EMBL/GenBank/DDBJ databases">
        <authorList>
            <person name="Magalhaes I.L.F."/>
            <person name="Oliveira U."/>
            <person name="Santos F.R."/>
            <person name="Vidigal T.H.D.A."/>
            <person name="Brescovit A.D."/>
            <person name="Santos A.J."/>
        </authorList>
    </citation>
    <scope>NUCLEOTIDE SEQUENCE</scope>
    <source>
        <tissue evidence="2">Shoot tissue taken approximately 20 cm above the soil surface</tissue>
    </source>
</reference>
<name>A0A0A8XQS5_ARUDO</name>
<evidence type="ECO:0000256" key="1">
    <source>
        <dbReference type="SAM" id="MobiDB-lite"/>
    </source>
</evidence>
<organism evidence="2">
    <name type="scientific">Arundo donax</name>
    <name type="common">Giant reed</name>
    <name type="synonym">Donax arundinaceus</name>
    <dbReference type="NCBI Taxonomy" id="35708"/>
    <lineage>
        <taxon>Eukaryota</taxon>
        <taxon>Viridiplantae</taxon>
        <taxon>Streptophyta</taxon>
        <taxon>Embryophyta</taxon>
        <taxon>Tracheophyta</taxon>
        <taxon>Spermatophyta</taxon>
        <taxon>Magnoliopsida</taxon>
        <taxon>Liliopsida</taxon>
        <taxon>Poales</taxon>
        <taxon>Poaceae</taxon>
        <taxon>PACMAD clade</taxon>
        <taxon>Arundinoideae</taxon>
        <taxon>Arundineae</taxon>
        <taxon>Arundo</taxon>
    </lineage>
</organism>